<feature type="coiled-coil region" evidence="1">
    <location>
        <begin position="116"/>
        <end position="157"/>
    </location>
</feature>
<name>A0AAQ0J6P4_9CHLA</name>
<keyword evidence="2" id="KW-0472">Membrane</keyword>
<keyword evidence="1" id="KW-0175">Coiled coil</keyword>
<gene>
    <name evidence="3" type="ORF">INQ84_02270</name>
</gene>
<accession>A0AAQ0J6P4</accession>
<dbReference type="RefSeq" id="WP_219664536.1">
    <property type="nucleotide sequence ID" value="NZ_CP063064.1"/>
</dbReference>
<dbReference type="Proteomes" id="UP000825134">
    <property type="component" value="Chromosome"/>
</dbReference>
<feature type="transmembrane region" description="Helical" evidence="2">
    <location>
        <begin position="6"/>
        <end position="32"/>
    </location>
</feature>
<keyword evidence="2" id="KW-1133">Transmembrane helix</keyword>
<evidence type="ECO:0000256" key="1">
    <source>
        <dbReference type="SAM" id="Coils"/>
    </source>
</evidence>
<dbReference type="AlphaFoldDB" id="A0AAQ0J6P4"/>
<proteinExistence type="predicted"/>
<protein>
    <submittedName>
        <fullName evidence="3">Uncharacterized protein</fullName>
    </submittedName>
</protein>
<sequence length="176" mass="19829">MAAGFGLIGAVVAAVVVAIGLCCLVATGCLLLKRSNWHAKEQRLWIESKSRSQVLLAEALETNLILQKKVEELSLENKENICSHREDVAKYEQVVQDQCMQMVTFLELQRKLSDERKALTKSLEESSRLLEEQKTELSSLKEKLSMSEAEKEEMAKEALEFEKMKQGLDSGRRASI</sequence>
<organism evidence="3 4">
    <name type="scientific">Chlamydia suis</name>
    <dbReference type="NCBI Taxonomy" id="83559"/>
    <lineage>
        <taxon>Bacteria</taxon>
        <taxon>Pseudomonadati</taxon>
        <taxon>Chlamydiota</taxon>
        <taxon>Chlamydiia</taxon>
        <taxon>Chlamydiales</taxon>
        <taxon>Chlamydiaceae</taxon>
        <taxon>Chlamydia/Chlamydophila group</taxon>
        <taxon>Chlamydia</taxon>
    </lineage>
</organism>
<reference evidence="3" key="1">
    <citation type="journal article" date="2021" name="Front. Microbiol.">
        <title>Generation of Tetracycline and Rifamycin Resistant Chlamydia Suis Recombinants.</title>
        <authorList>
            <person name="Marti H."/>
            <person name="Bommana S."/>
            <person name="Read T.D."/>
            <person name="Pesch T."/>
            <person name="Prahauser B."/>
            <person name="Dean D."/>
            <person name="Borel N."/>
        </authorList>
    </citation>
    <scope>NUCLEOTIDE SEQUENCE</scope>
    <source>
        <strain evidence="3">208.1</strain>
    </source>
</reference>
<evidence type="ECO:0000313" key="3">
    <source>
        <dbReference type="EMBL" id="QYC74799.1"/>
    </source>
</evidence>
<evidence type="ECO:0000256" key="2">
    <source>
        <dbReference type="SAM" id="Phobius"/>
    </source>
</evidence>
<keyword evidence="2" id="KW-0812">Transmembrane</keyword>
<evidence type="ECO:0000313" key="4">
    <source>
        <dbReference type="Proteomes" id="UP000825134"/>
    </source>
</evidence>
<dbReference type="EMBL" id="CP063185">
    <property type="protein sequence ID" value="QYC74799.1"/>
    <property type="molecule type" value="Genomic_DNA"/>
</dbReference>